<evidence type="ECO:0000256" key="3">
    <source>
        <dbReference type="ARBA" id="ARBA00022603"/>
    </source>
</evidence>
<sequence length="296" mass="33370">MSHISVLLNEVLQLLDPKPGQFFIDGTTDGGGHAAAVIERIGSAGMFLGLDWDKGMVERLKEKFKTVKGTVMVEHANYADVRDVLQRHKLPKADGLLLDLGFSSVQLEDERGMSFQKDEPLDMRYDLTGDTPTAANVVNGLPEQELADMIYQYGEERMSRRIAKRIVEERKRKKILTTKDLADIVAAAVGKGYEKGRIHPATRVFQALRIYVNRELENLEKILAECGDIVKAEGRIAIISFHSLEDRIVKTRFREMEKAGKGRILTKKPVTATEEEIRQNPRSRSAKLRAFEMAPH</sequence>
<gene>
    <name evidence="6" type="primary">rsmH</name>
    <name evidence="7" type="ORF">A2372_00675</name>
</gene>
<dbReference type="PANTHER" id="PTHR11265">
    <property type="entry name" value="S-ADENOSYL-METHYLTRANSFERASE MRAW"/>
    <property type="match status" value="1"/>
</dbReference>
<name>A0A1F8DVQ2_9BACT</name>
<dbReference type="PIRSF" id="PIRSF004486">
    <property type="entry name" value="MraW"/>
    <property type="match status" value="1"/>
</dbReference>
<protein>
    <recommendedName>
        <fullName evidence="6">Ribosomal RNA small subunit methyltransferase H</fullName>
        <ecNumber evidence="6">2.1.1.199</ecNumber>
    </recommendedName>
    <alternativeName>
        <fullName evidence="6">16S rRNA m(4)C1402 methyltransferase</fullName>
    </alternativeName>
    <alternativeName>
        <fullName evidence="6">rRNA (cytosine-N(4)-)-methyltransferase RsmH</fullName>
    </alternativeName>
</protein>
<dbReference type="GO" id="GO:0005737">
    <property type="term" value="C:cytoplasm"/>
    <property type="evidence" value="ECO:0007669"/>
    <property type="project" value="UniProtKB-SubCell"/>
</dbReference>
<dbReference type="InterPro" id="IPR023397">
    <property type="entry name" value="SAM-dep_MeTrfase_MraW_recog"/>
</dbReference>
<dbReference type="InterPro" id="IPR002903">
    <property type="entry name" value="RsmH"/>
</dbReference>
<evidence type="ECO:0000256" key="4">
    <source>
        <dbReference type="ARBA" id="ARBA00022679"/>
    </source>
</evidence>
<evidence type="ECO:0000313" key="7">
    <source>
        <dbReference type="EMBL" id="OGM92697.1"/>
    </source>
</evidence>
<feature type="binding site" evidence="6">
    <location>
        <position position="51"/>
    </location>
    <ligand>
        <name>S-adenosyl-L-methionine</name>
        <dbReference type="ChEBI" id="CHEBI:59789"/>
    </ligand>
</feature>
<dbReference type="SUPFAM" id="SSF81799">
    <property type="entry name" value="Putative methyltransferase TM0872, insert domain"/>
    <property type="match status" value="1"/>
</dbReference>
<keyword evidence="5 6" id="KW-0949">S-adenosyl-L-methionine</keyword>
<dbReference type="Pfam" id="PF01795">
    <property type="entry name" value="Methyltransf_5"/>
    <property type="match status" value="1"/>
</dbReference>
<dbReference type="PANTHER" id="PTHR11265:SF0">
    <property type="entry name" value="12S RRNA N4-METHYLCYTIDINE METHYLTRANSFERASE"/>
    <property type="match status" value="1"/>
</dbReference>
<dbReference type="EC" id="2.1.1.199" evidence="6"/>
<evidence type="ECO:0000256" key="1">
    <source>
        <dbReference type="ARBA" id="ARBA00010396"/>
    </source>
</evidence>
<dbReference type="Gene3D" id="1.10.150.170">
    <property type="entry name" value="Putative methyltransferase TM0872, insert domain"/>
    <property type="match status" value="1"/>
</dbReference>
<feature type="binding site" evidence="6">
    <location>
        <position position="78"/>
    </location>
    <ligand>
        <name>S-adenosyl-L-methionine</name>
        <dbReference type="ChEBI" id="CHEBI:59789"/>
    </ligand>
</feature>
<dbReference type="Gene3D" id="3.40.50.150">
    <property type="entry name" value="Vaccinia Virus protein VP39"/>
    <property type="match status" value="1"/>
</dbReference>
<keyword evidence="6" id="KW-0963">Cytoplasm</keyword>
<comment type="function">
    <text evidence="6">Specifically methylates the N4 position of cytidine in position 1402 (C1402) of 16S rRNA.</text>
</comment>
<evidence type="ECO:0000256" key="5">
    <source>
        <dbReference type="ARBA" id="ARBA00022691"/>
    </source>
</evidence>
<dbReference type="HAMAP" id="MF_01007">
    <property type="entry name" value="16SrRNA_methyltr_H"/>
    <property type="match status" value="1"/>
</dbReference>
<dbReference type="GO" id="GO:0070475">
    <property type="term" value="P:rRNA base methylation"/>
    <property type="evidence" value="ECO:0007669"/>
    <property type="project" value="UniProtKB-UniRule"/>
</dbReference>
<proteinExistence type="inferred from homology"/>
<dbReference type="NCBIfam" id="TIGR00006">
    <property type="entry name" value="16S rRNA (cytosine(1402)-N(4))-methyltransferase RsmH"/>
    <property type="match status" value="1"/>
</dbReference>
<dbReference type="STRING" id="1802559.A2372_00675"/>
<dbReference type="AlphaFoldDB" id="A0A1F8DVQ2"/>
<dbReference type="InterPro" id="IPR029063">
    <property type="entry name" value="SAM-dependent_MTases_sf"/>
</dbReference>
<comment type="catalytic activity">
    <reaction evidence="6">
        <text>cytidine(1402) in 16S rRNA + S-adenosyl-L-methionine = N(4)-methylcytidine(1402) in 16S rRNA + S-adenosyl-L-homocysteine + H(+)</text>
        <dbReference type="Rhea" id="RHEA:42928"/>
        <dbReference type="Rhea" id="RHEA-COMP:10286"/>
        <dbReference type="Rhea" id="RHEA-COMP:10287"/>
        <dbReference type="ChEBI" id="CHEBI:15378"/>
        <dbReference type="ChEBI" id="CHEBI:57856"/>
        <dbReference type="ChEBI" id="CHEBI:59789"/>
        <dbReference type="ChEBI" id="CHEBI:74506"/>
        <dbReference type="ChEBI" id="CHEBI:82748"/>
        <dbReference type="EC" id="2.1.1.199"/>
    </reaction>
</comment>
<dbReference type="GO" id="GO:0071424">
    <property type="term" value="F:rRNA (cytosine-N4-)-methyltransferase activity"/>
    <property type="evidence" value="ECO:0007669"/>
    <property type="project" value="UniProtKB-UniRule"/>
</dbReference>
<evidence type="ECO:0000256" key="6">
    <source>
        <dbReference type="HAMAP-Rule" id="MF_01007"/>
    </source>
</evidence>
<keyword evidence="2 6" id="KW-0698">rRNA processing</keyword>
<comment type="subcellular location">
    <subcellularLocation>
        <location evidence="6">Cytoplasm</location>
    </subcellularLocation>
</comment>
<keyword evidence="3 6" id="KW-0489">Methyltransferase</keyword>
<comment type="caution">
    <text evidence="7">The sequence shown here is derived from an EMBL/GenBank/DDBJ whole genome shotgun (WGS) entry which is preliminary data.</text>
</comment>
<evidence type="ECO:0000256" key="2">
    <source>
        <dbReference type="ARBA" id="ARBA00022552"/>
    </source>
</evidence>
<dbReference type="EMBL" id="MGIT01000003">
    <property type="protein sequence ID" value="OGM92697.1"/>
    <property type="molecule type" value="Genomic_DNA"/>
</dbReference>
<reference evidence="7 8" key="1">
    <citation type="journal article" date="2016" name="Nat. Commun.">
        <title>Thousands of microbial genomes shed light on interconnected biogeochemical processes in an aquifer system.</title>
        <authorList>
            <person name="Anantharaman K."/>
            <person name="Brown C.T."/>
            <person name="Hug L.A."/>
            <person name="Sharon I."/>
            <person name="Castelle C.J."/>
            <person name="Probst A.J."/>
            <person name="Thomas B.C."/>
            <person name="Singh A."/>
            <person name="Wilkins M.J."/>
            <person name="Karaoz U."/>
            <person name="Brodie E.L."/>
            <person name="Williams K.H."/>
            <person name="Hubbard S.S."/>
            <person name="Banfield J.F."/>
        </authorList>
    </citation>
    <scope>NUCLEOTIDE SEQUENCE [LARGE SCALE GENOMIC DNA]</scope>
</reference>
<feature type="binding site" evidence="6">
    <location>
        <position position="99"/>
    </location>
    <ligand>
        <name>S-adenosyl-L-methionine</name>
        <dbReference type="ChEBI" id="CHEBI:59789"/>
    </ligand>
</feature>
<feature type="binding site" evidence="6">
    <location>
        <begin position="31"/>
        <end position="33"/>
    </location>
    <ligand>
        <name>S-adenosyl-L-methionine</name>
        <dbReference type="ChEBI" id="CHEBI:59789"/>
    </ligand>
</feature>
<feature type="binding site" evidence="6">
    <location>
        <position position="106"/>
    </location>
    <ligand>
        <name>S-adenosyl-L-methionine</name>
        <dbReference type="ChEBI" id="CHEBI:59789"/>
    </ligand>
</feature>
<dbReference type="Proteomes" id="UP000176422">
    <property type="component" value="Unassembled WGS sequence"/>
</dbReference>
<evidence type="ECO:0000313" key="8">
    <source>
        <dbReference type="Proteomes" id="UP000176422"/>
    </source>
</evidence>
<organism evidence="7 8">
    <name type="scientific">Candidatus Wolfebacteria bacterium RIFOXYB1_FULL_54_12</name>
    <dbReference type="NCBI Taxonomy" id="1802559"/>
    <lineage>
        <taxon>Bacteria</taxon>
        <taxon>Candidatus Wolfeibacteriota</taxon>
    </lineage>
</organism>
<dbReference type="FunFam" id="1.10.150.170:FF:000003">
    <property type="entry name" value="Ribosomal RNA small subunit methyltransferase H"/>
    <property type="match status" value="1"/>
</dbReference>
<keyword evidence="4 6" id="KW-0808">Transferase</keyword>
<comment type="similarity">
    <text evidence="1 6">Belongs to the methyltransferase superfamily. RsmH family.</text>
</comment>
<accession>A0A1F8DVQ2</accession>
<dbReference type="SUPFAM" id="SSF53335">
    <property type="entry name" value="S-adenosyl-L-methionine-dependent methyltransferases"/>
    <property type="match status" value="1"/>
</dbReference>